<comment type="caution">
    <text evidence="1">The sequence shown here is derived from an EMBL/GenBank/DDBJ whole genome shotgun (WGS) entry which is preliminary data.</text>
</comment>
<name>X1P1V3_9ZZZZ</name>
<reference evidence="1" key="1">
    <citation type="journal article" date="2014" name="Front. Microbiol.">
        <title>High frequency of phylogenetically diverse reductive dehalogenase-homologous genes in deep subseafloor sedimentary metagenomes.</title>
        <authorList>
            <person name="Kawai M."/>
            <person name="Futagami T."/>
            <person name="Toyoda A."/>
            <person name="Takaki Y."/>
            <person name="Nishi S."/>
            <person name="Hori S."/>
            <person name="Arai W."/>
            <person name="Tsubouchi T."/>
            <person name="Morono Y."/>
            <person name="Uchiyama I."/>
            <person name="Ito T."/>
            <person name="Fujiyama A."/>
            <person name="Inagaki F."/>
            <person name="Takami H."/>
        </authorList>
    </citation>
    <scope>NUCLEOTIDE SEQUENCE</scope>
    <source>
        <strain evidence="1">Expedition CK06-06</strain>
    </source>
</reference>
<organism evidence="1">
    <name type="scientific">marine sediment metagenome</name>
    <dbReference type="NCBI Taxonomy" id="412755"/>
    <lineage>
        <taxon>unclassified sequences</taxon>
        <taxon>metagenomes</taxon>
        <taxon>ecological metagenomes</taxon>
    </lineage>
</organism>
<evidence type="ECO:0000313" key="1">
    <source>
        <dbReference type="EMBL" id="GAI32975.1"/>
    </source>
</evidence>
<sequence length="83" mass="9523">MYRCKKCGNSDYFEGHVSESGRAHISQYEDGNLSWAYILSDENAWSEVTPEKCSACQSNEIEDMDLNLNDIDLENFSIKVHKL</sequence>
<dbReference type="EMBL" id="BARV01030918">
    <property type="protein sequence ID" value="GAI32975.1"/>
    <property type="molecule type" value="Genomic_DNA"/>
</dbReference>
<protein>
    <submittedName>
        <fullName evidence="1">Uncharacterized protein</fullName>
    </submittedName>
</protein>
<dbReference type="AlphaFoldDB" id="X1P1V3"/>
<gene>
    <name evidence="1" type="ORF">S06H3_49016</name>
</gene>
<accession>X1P1V3</accession>
<proteinExistence type="predicted"/>